<dbReference type="PANTHER" id="PTHR47505">
    <property type="entry name" value="DNA UTILIZATION PROTEIN YHGH"/>
    <property type="match status" value="1"/>
</dbReference>
<dbReference type="RefSeq" id="WP_270596497.1">
    <property type="nucleotide sequence ID" value="NZ_JAQESC010000001.1"/>
</dbReference>
<comment type="similarity">
    <text evidence="1">Belongs to the ComF/GntX family.</text>
</comment>
<evidence type="ECO:0000313" key="3">
    <source>
        <dbReference type="EMBL" id="MDT2809271.1"/>
    </source>
</evidence>
<evidence type="ECO:0000256" key="1">
    <source>
        <dbReference type="ARBA" id="ARBA00008007"/>
    </source>
</evidence>
<evidence type="ECO:0000313" key="4">
    <source>
        <dbReference type="Proteomes" id="UP001256711"/>
    </source>
</evidence>
<dbReference type="SUPFAM" id="SSF53271">
    <property type="entry name" value="PRTase-like"/>
    <property type="match status" value="1"/>
</dbReference>
<comment type="caution">
    <text evidence="3">The sequence shown here is derived from an EMBL/GenBank/DDBJ whole genome shotgun (WGS) entry which is preliminary data.</text>
</comment>
<protein>
    <submittedName>
        <fullName evidence="3">Phosphoribosyltransferase family protein</fullName>
    </submittedName>
</protein>
<dbReference type="Pfam" id="PF00156">
    <property type="entry name" value="Pribosyltran"/>
    <property type="match status" value="1"/>
</dbReference>
<dbReference type="Gene3D" id="3.40.50.2020">
    <property type="match status" value="1"/>
</dbReference>
<name>A0AAW8TX63_9ENTE</name>
<keyword evidence="3" id="KW-0328">Glycosyltransferase</keyword>
<dbReference type="Proteomes" id="UP001256711">
    <property type="component" value="Unassembled WGS sequence"/>
</dbReference>
<feature type="domain" description="Phosphoribosyltransferase" evidence="2">
    <location>
        <begin position="182"/>
        <end position="224"/>
    </location>
</feature>
<sequence>MRCNYCQKPIVRNLKVEEILFPWTLPISELCEDCRKSFVPLKKTGSCPGCMRQASSFCLDCQAWQRQYPEYEFAHEALFAYEDGFAQWLAMYKFTGDYRLRWTFAQEVRQALKKYPGFILCPIPLAKERWQERGFNQTTGFLQAAGSSYQELLHRTKQDLPQSKKTREERLRLAQPYRLAVSPEKIYGKKILLVDDVYTTGRTLFHAAQILLTAHPAQIRTFSLAR</sequence>
<gene>
    <name evidence="3" type="ORF">P7H43_02025</name>
</gene>
<dbReference type="CDD" id="cd06223">
    <property type="entry name" value="PRTases_typeI"/>
    <property type="match status" value="1"/>
</dbReference>
<proteinExistence type="inferred from homology"/>
<accession>A0AAW8TX63</accession>
<dbReference type="EMBL" id="JARQBJ010000001">
    <property type="protein sequence ID" value="MDT2809271.1"/>
    <property type="molecule type" value="Genomic_DNA"/>
</dbReference>
<dbReference type="InterPro" id="IPR051910">
    <property type="entry name" value="ComF/GntX_DNA_util-trans"/>
</dbReference>
<dbReference type="AlphaFoldDB" id="A0AAW8TX63"/>
<dbReference type="InterPro" id="IPR029057">
    <property type="entry name" value="PRTase-like"/>
</dbReference>
<dbReference type="PANTHER" id="PTHR47505:SF1">
    <property type="entry name" value="DNA UTILIZATION PROTEIN YHGH"/>
    <property type="match status" value="1"/>
</dbReference>
<evidence type="ECO:0000259" key="2">
    <source>
        <dbReference type="Pfam" id="PF00156"/>
    </source>
</evidence>
<organism evidence="3 4">
    <name type="scientific">Enterococcus asini</name>
    <dbReference type="NCBI Taxonomy" id="57732"/>
    <lineage>
        <taxon>Bacteria</taxon>
        <taxon>Bacillati</taxon>
        <taxon>Bacillota</taxon>
        <taxon>Bacilli</taxon>
        <taxon>Lactobacillales</taxon>
        <taxon>Enterococcaceae</taxon>
        <taxon>Enterococcus</taxon>
    </lineage>
</organism>
<keyword evidence="3" id="KW-0808">Transferase</keyword>
<dbReference type="GO" id="GO:0016757">
    <property type="term" value="F:glycosyltransferase activity"/>
    <property type="evidence" value="ECO:0007669"/>
    <property type="project" value="UniProtKB-KW"/>
</dbReference>
<reference evidence="3" key="1">
    <citation type="submission" date="2023-03" db="EMBL/GenBank/DDBJ databases">
        <authorList>
            <person name="Shen W."/>
            <person name="Cai J."/>
        </authorList>
    </citation>
    <scope>NUCLEOTIDE SEQUENCE</scope>
    <source>
        <strain evidence="3">B226-2</strain>
    </source>
</reference>
<dbReference type="InterPro" id="IPR000836">
    <property type="entry name" value="PRTase_dom"/>
</dbReference>